<dbReference type="OrthoDB" id="875405at2"/>
<dbReference type="RefSeq" id="WP_125659376.1">
    <property type="nucleotide sequence ID" value="NZ_AP019308.1"/>
</dbReference>
<evidence type="ECO:0000313" key="2">
    <source>
        <dbReference type="Proteomes" id="UP000275368"/>
    </source>
</evidence>
<name>A0A3G9IT02_9BACL</name>
<dbReference type="EMBL" id="AP019308">
    <property type="protein sequence ID" value="BBH22000.1"/>
    <property type="molecule type" value="Genomic_DNA"/>
</dbReference>
<evidence type="ECO:0000313" key="1">
    <source>
        <dbReference type="EMBL" id="BBH22000.1"/>
    </source>
</evidence>
<reference evidence="1 2" key="1">
    <citation type="submission" date="2018-11" db="EMBL/GenBank/DDBJ databases">
        <title>Complete genome sequence of Paenibacillus baekrokdamisoli strain KCTC 33723.</title>
        <authorList>
            <person name="Kang S.W."/>
            <person name="Lee K.C."/>
            <person name="Kim K.K."/>
            <person name="Kim J.S."/>
            <person name="Kim D.S."/>
            <person name="Ko S.H."/>
            <person name="Yang S.H."/>
            <person name="Lee J.S."/>
        </authorList>
    </citation>
    <scope>NUCLEOTIDE SEQUENCE [LARGE SCALE GENOMIC DNA]</scope>
    <source>
        <strain evidence="1 2">KCTC 33723</strain>
    </source>
</reference>
<accession>A0A3G9IT02</accession>
<keyword evidence="2" id="KW-1185">Reference proteome</keyword>
<dbReference type="AlphaFoldDB" id="A0A3G9IT02"/>
<proteinExistence type="predicted"/>
<sequence>MIVLNKRLQAILGDAFVFYYAFFKWGRIQEDKQLSFSYHKKSLYLFIFLALVHEQLLEFIAFHYLLNDRFPDFLVSLLQVIHLYGIIYLIGDYNLVRRGRVKVDDTKILINVGIRKSIEIDRKEVKSVSVIHSEKELIHASSSFWVVATPLFYKQFIGFKDDINCQVILKKAIRSYGFLGISRDITHINLAVDDLEGFVKSIS</sequence>
<dbReference type="Proteomes" id="UP000275368">
    <property type="component" value="Chromosome"/>
</dbReference>
<dbReference type="KEGG" id="pbk:Back11_33450"/>
<protein>
    <submittedName>
        <fullName evidence="1">Uncharacterized protein</fullName>
    </submittedName>
</protein>
<gene>
    <name evidence="1" type="ORF">Back11_33450</name>
</gene>
<organism evidence="1 2">
    <name type="scientific">Paenibacillus baekrokdamisoli</name>
    <dbReference type="NCBI Taxonomy" id="1712516"/>
    <lineage>
        <taxon>Bacteria</taxon>
        <taxon>Bacillati</taxon>
        <taxon>Bacillota</taxon>
        <taxon>Bacilli</taxon>
        <taxon>Bacillales</taxon>
        <taxon>Paenibacillaceae</taxon>
        <taxon>Paenibacillus</taxon>
    </lineage>
</organism>